<evidence type="ECO:0000313" key="6">
    <source>
        <dbReference type="EMBL" id="KAA6334816.1"/>
    </source>
</evidence>
<dbReference type="EC" id="3.2.1.22" evidence="6"/>
<dbReference type="Pfam" id="PF16499">
    <property type="entry name" value="Melibiase_2"/>
    <property type="match status" value="1"/>
</dbReference>
<dbReference type="GO" id="GO:0005975">
    <property type="term" value="P:carbohydrate metabolic process"/>
    <property type="evidence" value="ECO:0007669"/>
    <property type="project" value="InterPro"/>
</dbReference>
<accession>A0A5J4RL51</accession>
<dbReference type="SUPFAM" id="SSF51011">
    <property type="entry name" value="Glycosyl hydrolase domain"/>
    <property type="match status" value="1"/>
</dbReference>
<evidence type="ECO:0000256" key="2">
    <source>
        <dbReference type="ARBA" id="ARBA00022729"/>
    </source>
</evidence>
<dbReference type="PRINTS" id="PR00740">
    <property type="entry name" value="GLHYDRLASE27"/>
</dbReference>
<gene>
    <name evidence="6" type="ORF">EZS27_016896</name>
</gene>
<organism evidence="6">
    <name type="scientific">termite gut metagenome</name>
    <dbReference type="NCBI Taxonomy" id="433724"/>
    <lineage>
        <taxon>unclassified sequences</taxon>
        <taxon>metagenomes</taxon>
        <taxon>organismal metagenomes</taxon>
    </lineage>
</organism>
<comment type="caution">
    <text evidence="6">The sequence shown here is derived from an EMBL/GenBank/DDBJ whole genome shotgun (WGS) entry which is preliminary data.</text>
</comment>
<dbReference type="GO" id="GO:0005509">
    <property type="term" value="F:calcium ion binding"/>
    <property type="evidence" value="ECO:0007669"/>
    <property type="project" value="InterPro"/>
</dbReference>
<dbReference type="SUPFAM" id="SSF49313">
    <property type="entry name" value="Cadherin-like"/>
    <property type="match status" value="1"/>
</dbReference>
<dbReference type="Pfam" id="PF17801">
    <property type="entry name" value="Melibiase_C"/>
    <property type="match status" value="1"/>
</dbReference>
<keyword evidence="2" id="KW-0732">Signal</keyword>
<dbReference type="Pfam" id="PF05345">
    <property type="entry name" value="He_PIG"/>
    <property type="match status" value="1"/>
</dbReference>
<dbReference type="InterPro" id="IPR013785">
    <property type="entry name" value="Aldolase_TIM"/>
</dbReference>
<dbReference type="InterPro" id="IPR015919">
    <property type="entry name" value="Cadherin-like_sf"/>
</dbReference>
<dbReference type="SUPFAM" id="SSF51445">
    <property type="entry name" value="(Trans)glycosidases"/>
    <property type="match status" value="1"/>
</dbReference>
<dbReference type="Gene3D" id="2.60.40.1180">
    <property type="entry name" value="Golgi alpha-mannosidase II"/>
    <property type="match status" value="1"/>
</dbReference>
<evidence type="ECO:0000256" key="1">
    <source>
        <dbReference type="ARBA" id="ARBA00009743"/>
    </source>
</evidence>
<dbReference type="PANTHER" id="PTHR11452">
    <property type="entry name" value="ALPHA-GALACTOSIDASE/ALPHA-N-ACETYLGALACTOSAMINIDASE"/>
    <property type="match status" value="1"/>
</dbReference>
<comment type="similarity">
    <text evidence="1">Belongs to the glycosyl hydrolase 27 family.</text>
</comment>
<dbReference type="Gene3D" id="3.20.20.70">
    <property type="entry name" value="Aldolase class I"/>
    <property type="match status" value="1"/>
</dbReference>
<feature type="non-terminal residue" evidence="6">
    <location>
        <position position="1"/>
    </location>
</feature>
<evidence type="ECO:0000259" key="5">
    <source>
        <dbReference type="Pfam" id="PF17801"/>
    </source>
</evidence>
<keyword evidence="3 6" id="KW-0378">Hydrolase</keyword>
<proteinExistence type="inferred from homology"/>
<dbReference type="GO" id="GO:0004557">
    <property type="term" value="F:alpha-galactosidase activity"/>
    <property type="evidence" value="ECO:0007669"/>
    <property type="project" value="UniProtKB-EC"/>
</dbReference>
<evidence type="ECO:0000256" key="4">
    <source>
        <dbReference type="ARBA" id="ARBA00023295"/>
    </source>
</evidence>
<dbReference type="GO" id="GO:0016020">
    <property type="term" value="C:membrane"/>
    <property type="evidence" value="ECO:0007669"/>
    <property type="project" value="InterPro"/>
</dbReference>
<dbReference type="InterPro" id="IPR013783">
    <property type="entry name" value="Ig-like_fold"/>
</dbReference>
<sequence length="488" mass="54243">KDTAEEQRYILTPPPAPEPRINGAKITGASPDKPFLFTIATTGTRPMTFTAENLPEGLSLNGETGVITGSCSRIGSYIVPLTASNSAGTCHDTLEIVIGGGLALTPHMGWNSWYIYQLNVTQDIMEKSAQALYDYGLVNFGYTYVNIDDGWEVKNGSNDPIVGGAVRNPDGTIRTNKNFPDMKAMTAYIHRLGLKAGLYSSPGRTTCGEYTASFGNEAQDIQTFVDWEFDFLKYDWCSYGKEAKSGALDELQKPYLLISKLIKAAKRDMILNMCQYGMGEVWKWGKEVGGNSWRTTGDLGADTQNLSSSMFSIGFFQEQIKEYTGPDGWNDPDYLLFGNIYDWKNQKAVLSPYSPSEHYTCMTLWCMMSAPLIFSGEIITLDDFTRNILCNAEVIAVDQDKLGKSGYSIQNEELIDIWKKELHDGSTAIAIFNKKPFGCTVDVDWKALGYTGKSFVRDLWRQKDLGAIQKVTSFDIPRHGCVLLKLSK</sequence>
<dbReference type="PANTHER" id="PTHR11452:SF75">
    <property type="entry name" value="ALPHA-GALACTOSIDASE MEL1"/>
    <property type="match status" value="1"/>
</dbReference>
<dbReference type="EMBL" id="SNRY01000957">
    <property type="protein sequence ID" value="KAA6334816.1"/>
    <property type="molecule type" value="Genomic_DNA"/>
</dbReference>
<keyword evidence="4 6" id="KW-0326">Glycosidase</keyword>
<feature type="domain" description="Alpha galactosidase C-terminal" evidence="5">
    <location>
        <begin position="415"/>
        <end position="486"/>
    </location>
</feature>
<protein>
    <submittedName>
        <fullName evidence="6">Alpha-galactosidase A</fullName>
        <ecNumber evidence="6">3.2.1.22</ecNumber>
    </submittedName>
</protein>
<dbReference type="InterPro" id="IPR002241">
    <property type="entry name" value="Glyco_hydro_27"/>
</dbReference>
<dbReference type="CDD" id="cd14792">
    <property type="entry name" value="GH27"/>
    <property type="match status" value="1"/>
</dbReference>
<dbReference type="AlphaFoldDB" id="A0A5J4RL51"/>
<dbReference type="InterPro" id="IPR041233">
    <property type="entry name" value="Melibiase_C"/>
</dbReference>
<reference evidence="6" key="1">
    <citation type="submission" date="2019-03" db="EMBL/GenBank/DDBJ databases">
        <title>Single cell metagenomics reveals metabolic interactions within the superorganism composed of flagellate Streblomastix strix and complex community of Bacteroidetes bacteria on its surface.</title>
        <authorList>
            <person name="Treitli S.C."/>
            <person name="Kolisko M."/>
            <person name="Husnik F."/>
            <person name="Keeling P."/>
            <person name="Hampl V."/>
        </authorList>
    </citation>
    <scope>NUCLEOTIDE SEQUENCE</scope>
    <source>
        <strain evidence="6">STM</strain>
    </source>
</reference>
<dbReference type="InterPro" id="IPR013780">
    <property type="entry name" value="Glyco_hydro_b"/>
</dbReference>
<dbReference type="Gene3D" id="2.60.40.10">
    <property type="entry name" value="Immunoglobulins"/>
    <property type="match status" value="1"/>
</dbReference>
<evidence type="ECO:0000256" key="3">
    <source>
        <dbReference type="ARBA" id="ARBA00022801"/>
    </source>
</evidence>
<name>A0A5J4RL51_9ZZZZ</name>
<dbReference type="InterPro" id="IPR017853">
    <property type="entry name" value="GH"/>
</dbReference>